<dbReference type="CDD" id="cd00299">
    <property type="entry name" value="GST_C_family"/>
    <property type="match status" value="1"/>
</dbReference>
<dbReference type="SFLD" id="SFLDS00019">
    <property type="entry name" value="Glutathione_Transferase_(cytos"/>
    <property type="match status" value="1"/>
</dbReference>
<name>A0A926S7R6_9HYPH</name>
<dbReference type="PANTHER" id="PTHR44051:SF8">
    <property type="entry name" value="GLUTATHIONE S-TRANSFERASE GSTA"/>
    <property type="match status" value="1"/>
</dbReference>
<evidence type="ECO:0000313" key="3">
    <source>
        <dbReference type="EMBL" id="MBD1548590.1"/>
    </source>
</evidence>
<dbReference type="Pfam" id="PF13409">
    <property type="entry name" value="GST_N_2"/>
    <property type="match status" value="1"/>
</dbReference>
<dbReference type="InterPro" id="IPR036249">
    <property type="entry name" value="Thioredoxin-like_sf"/>
</dbReference>
<dbReference type="InterPro" id="IPR036282">
    <property type="entry name" value="Glutathione-S-Trfase_C_sf"/>
</dbReference>
<evidence type="ECO:0000259" key="1">
    <source>
        <dbReference type="PROSITE" id="PS50404"/>
    </source>
</evidence>
<reference evidence="3" key="1">
    <citation type="submission" date="2020-05" db="EMBL/GenBank/DDBJ databases">
        <title>Identification of trans-AT polyketide cluster in two marine bacteria, producers of a novel glutaramide-containing polyketide sesbanimide D and analogs.</title>
        <authorList>
            <person name="Kacar D."/>
            <person name="Rodriguez P."/>
            <person name="Canedo L."/>
            <person name="Gonzalez E."/>
            <person name="Galan B."/>
            <person name="De La Calle F."/>
            <person name="Garcia J.L."/>
        </authorList>
    </citation>
    <scope>NUCLEOTIDE SEQUENCE</scope>
    <source>
        <strain evidence="3">PHM038</strain>
    </source>
</reference>
<dbReference type="InterPro" id="IPR004045">
    <property type="entry name" value="Glutathione_S-Trfase_N"/>
</dbReference>
<dbReference type="EMBL" id="JABFCZ010000024">
    <property type="protein sequence ID" value="MBD1548590.1"/>
    <property type="molecule type" value="Genomic_DNA"/>
</dbReference>
<dbReference type="SUPFAM" id="SSF47616">
    <property type="entry name" value="GST C-terminal domain-like"/>
    <property type="match status" value="1"/>
</dbReference>
<dbReference type="PROSITE" id="PS50405">
    <property type="entry name" value="GST_CTER"/>
    <property type="match status" value="1"/>
</dbReference>
<protein>
    <submittedName>
        <fullName evidence="3">Glutathione S-transferase family protein</fullName>
    </submittedName>
</protein>
<dbReference type="PANTHER" id="PTHR44051">
    <property type="entry name" value="GLUTATHIONE S-TRANSFERASE-RELATED"/>
    <property type="match status" value="1"/>
</dbReference>
<dbReference type="SUPFAM" id="SSF52833">
    <property type="entry name" value="Thioredoxin-like"/>
    <property type="match status" value="1"/>
</dbReference>
<dbReference type="InterPro" id="IPR040079">
    <property type="entry name" value="Glutathione_S-Trfase"/>
</dbReference>
<gene>
    <name evidence="3" type="ORF">HK439_20190</name>
</gene>
<sequence>MLILYHGATSVCSQKVRLGLAELGLAYEGHLLDLMTGDQFDPDYLKLNPNAVVPTLVDDGMVVIESSLILEYLDETYNAGGLMPADPDLKAKTKLWLLRCLAIHGAINSLSFATVNRAKQMAGKTPEQLETMLRKIPDPISREKRRDLLDNGVASIHVEAALREMRSAFADMKVTLERYDWVSGPGYGLADIALLAYIDRLDRLAMNGLWEDEFPEVSGWLERSKKRDSYRTAIASFLDPSAAENMYRTAVTFWPAISRTWSDIRNGPG</sequence>
<dbReference type="Gene3D" id="3.40.30.10">
    <property type="entry name" value="Glutaredoxin"/>
    <property type="match status" value="1"/>
</dbReference>
<dbReference type="InterPro" id="IPR010987">
    <property type="entry name" value="Glutathione-S-Trfase_C-like"/>
</dbReference>
<dbReference type="Pfam" id="PF00043">
    <property type="entry name" value="GST_C"/>
    <property type="match status" value="1"/>
</dbReference>
<evidence type="ECO:0000259" key="2">
    <source>
        <dbReference type="PROSITE" id="PS50405"/>
    </source>
</evidence>
<dbReference type="Proteomes" id="UP000598467">
    <property type="component" value="Unassembled WGS sequence"/>
</dbReference>
<accession>A0A926S7R6</accession>
<dbReference type="Gene3D" id="1.20.1050.10">
    <property type="match status" value="1"/>
</dbReference>
<organism evidence="3 4">
    <name type="scientific">Roseibium aggregatum</name>
    <dbReference type="NCBI Taxonomy" id="187304"/>
    <lineage>
        <taxon>Bacteria</taxon>
        <taxon>Pseudomonadati</taxon>
        <taxon>Pseudomonadota</taxon>
        <taxon>Alphaproteobacteria</taxon>
        <taxon>Hyphomicrobiales</taxon>
        <taxon>Stappiaceae</taxon>
        <taxon>Roseibium</taxon>
    </lineage>
</organism>
<comment type="caution">
    <text evidence="3">The sequence shown here is derived from an EMBL/GenBank/DDBJ whole genome shotgun (WGS) entry which is preliminary data.</text>
</comment>
<dbReference type="RefSeq" id="WP_190293278.1">
    <property type="nucleotide sequence ID" value="NZ_JABFCZ010000024.1"/>
</dbReference>
<dbReference type="InterPro" id="IPR004046">
    <property type="entry name" value="GST_C"/>
</dbReference>
<feature type="domain" description="GST C-terminal" evidence="2">
    <location>
        <begin position="86"/>
        <end position="253"/>
    </location>
</feature>
<proteinExistence type="predicted"/>
<dbReference type="SFLD" id="SFLDG00358">
    <property type="entry name" value="Main_(cytGST)"/>
    <property type="match status" value="1"/>
</dbReference>
<evidence type="ECO:0000313" key="4">
    <source>
        <dbReference type="Proteomes" id="UP000598467"/>
    </source>
</evidence>
<dbReference type="AlphaFoldDB" id="A0A926S7R6"/>
<feature type="domain" description="GST N-terminal" evidence="1">
    <location>
        <begin position="1"/>
        <end position="81"/>
    </location>
</feature>
<dbReference type="PROSITE" id="PS50404">
    <property type="entry name" value="GST_NTER"/>
    <property type="match status" value="1"/>
</dbReference>